<dbReference type="OrthoDB" id="9799092at2"/>
<evidence type="ECO:0000313" key="2">
    <source>
        <dbReference type="Proteomes" id="UP000306740"/>
    </source>
</evidence>
<dbReference type="PANTHER" id="PTHR34822">
    <property type="entry name" value="GRPB DOMAIN PROTEIN (AFU_ORTHOLOGUE AFUA_1G01530)"/>
    <property type="match status" value="1"/>
</dbReference>
<evidence type="ECO:0000313" key="1">
    <source>
        <dbReference type="EMBL" id="TNC45892.1"/>
    </source>
</evidence>
<organism evidence="1 2">
    <name type="scientific">Mumia zhuanghuii</name>
    <dbReference type="NCBI Taxonomy" id="2585211"/>
    <lineage>
        <taxon>Bacteria</taxon>
        <taxon>Bacillati</taxon>
        <taxon>Actinomycetota</taxon>
        <taxon>Actinomycetes</taxon>
        <taxon>Propionibacteriales</taxon>
        <taxon>Nocardioidaceae</taxon>
        <taxon>Mumia</taxon>
    </lineage>
</organism>
<dbReference type="EMBL" id="VDFR01000065">
    <property type="protein sequence ID" value="TNC45892.1"/>
    <property type="molecule type" value="Genomic_DNA"/>
</dbReference>
<proteinExistence type="predicted"/>
<accession>A0A5C4MPE3</accession>
<gene>
    <name evidence="1" type="ORF">FHE65_14360</name>
</gene>
<protein>
    <submittedName>
        <fullName evidence="1">GrpB family protein</fullName>
    </submittedName>
</protein>
<reference evidence="1 2" key="1">
    <citation type="submission" date="2019-05" db="EMBL/GenBank/DDBJ databases">
        <title>Mumia sp. nov., isolated from the intestinal contents of plateau pika (Ochotona curzoniae) in the Qinghai-Tibet plateau of China.</title>
        <authorList>
            <person name="Tian Z."/>
        </authorList>
    </citation>
    <scope>NUCLEOTIDE SEQUENCE [LARGE SCALE GENOMIC DNA]</scope>
    <source>
        <strain evidence="2">527</strain>
    </source>
</reference>
<name>A0A5C4MPE3_9ACTN</name>
<dbReference type="PANTHER" id="PTHR34822:SF1">
    <property type="entry name" value="GRPB FAMILY PROTEIN"/>
    <property type="match status" value="1"/>
</dbReference>
<dbReference type="RefSeq" id="WP_139106074.1">
    <property type="nucleotide sequence ID" value="NZ_VDFR01000065.1"/>
</dbReference>
<dbReference type="Proteomes" id="UP000306740">
    <property type="component" value="Unassembled WGS sequence"/>
</dbReference>
<dbReference type="Gene3D" id="3.30.460.10">
    <property type="entry name" value="Beta Polymerase, domain 2"/>
    <property type="match status" value="1"/>
</dbReference>
<dbReference type="AlphaFoldDB" id="A0A5C4MPE3"/>
<dbReference type="Pfam" id="PF04229">
    <property type="entry name" value="GrpB"/>
    <property type="match status" value="1"/>
</dbReference>
<dbReference type="InterPro" id="IPR007344">
    <property type="entry name" value="GrpB/CoaE"/>
</dbReference>
<dbReference type="InterPro" id="IPR043519">
    <property type="entry name" value="NT_sf"/>
</dbReference>
<comment type="caution">
    <text evidence="1">The sequence shown here is derived from an EMBL/GenBank/DDBJ whole genome shotgun (WGS) entry which is preliminary data.</text>
</comment>
<sequence length="209" mass="23259">MTVHPLWRPYEVPDQETTDAAFVAGSEPRAEGPLTVVPYDPSWPSAYERVAAAVESALGERLVSIEHVGSTAVPGLAAKPVLDIDLVVADPADEESYVPALEPIGFVLRIREPAWEQHRMLRLDEPTVNLHVFGPEATEPRRHLLFREWLRSEASDREAYAALKTELATREFATVMAYNAAKSALVYAIYERAFAADPLHPHDPRPREA</sequence>
<dbReference type="SUPFAM" id="SSF81301">
    <property type="entry name" value="Nucleotidyltransferase"/>
    <property type="match status" value="1"/>
</dbReference>